<protein>
    <submittedName>
        <fullName evidence="2">Cytochrome C</fullName>
    </submittedName>
</protein>
<organism evidence="2 4">
    <name type="scientific">Flavobacterium hydatis</name>
    <name type="common">Cytophaga aquatilis</name>
    <dbReference type="NCBI Taxonomy" id="991"/>
    <lineage>
        <taxon>Bacteria</taxon>
        <taxon>Pseudomonadati</taxon>
        <taxon>Bacteroidota</taxon>
        <taxon>Flavobacteriia</taxon>
        <taxon>Flavobacteriales</taxon>
        <taxon>Flavobacteriaceae</taxon>
        <taxon>Flavobacterium</taxon>
    </lineage>
</organism>
<accession>A0A086AHD3</accession>
<evidence type="ECO:0000313" key="4">
    <source>
        <dbReference type="Proteomes" id="UP000028712"/>
    </source>
</evidence>
<comment type="caution">
    <text evidence="2">The sequence shown here is derived from an EMBL/GenBank/DDBJ whole genome shotgun (WGS) entry which is preliminary data.</text>
</comment>
<dbReference type="GO" id="GO:0009055">
    <property type="term" value="F:electron transfer activity"/>
    <property type="evidence" value="ECO:0007669"/>
    <property type="project" value="InterPro"/>
</dbReference>
<evidence type="ECO:0000256" key="1">
    <source>
        <dbReference type="SAM" id="SignalP"/>
    </source>
</evidence>
<reference evidence="3 5" key="2">
    <citation type="submission" date="2016-11" db="EMBL/GenBank/DDBJ databases">
        <title>Whole genomes of Flavobacteriaceae.</title>
        <authorList>
            <person name="Stine C."/>
            <person name="Li C."/>
            <person name="Tadesse D."/>
        </authorList>
    </citation>
    <scope>NUCLEOTIDE SEQUENCE [LARGE SCALE GENOMIC DNA]</scope>
    <source>
        <strain evidence="3 5">ATCC 29551</strain>
    </source>
</reference>
<dbReference type="OrthoDB" id="679921at2"/>
<evidence type="ECO:0000313" key="2">
    <source>
        <dbReference type="EMBL" id="KFF16097.1"/>
    </source>
</evidence>
<dbReference type="eggNOG" id="COG2010">
    <property type="taxonomic scope" value="Bacteria"/>
</dbReference>
<dbReference type="EMBL" id="MUGY01000002">
    <property type="protein sequence ID" value="OXA97634.1"/>
    <property type="molecule type" value="Genomic_DNA"/>
</dbReference>
<keyword evidence="5" id="KW-1185">Reference proteome</keyword>
<keyword evidence="1" id="KW-0732">Signal</keyword>
<dbReference type="PROSITE" id="PS51257">
    <property type="entry name" value="PROKAR_LIPOPROTEIN"/>
    <property type="match status" value="1"/>
</dbReference>
<reference evidence="2 4" key="1">
    <citation type="submission" date="2014-07" db="EMBL/GenBank/DDBJ databases">
        <title>Genome of Flavobacterium hydatis DSM 2063.</title>
        <authorList>
            <person name="Pipes S.E."/>
            <person name="Stropko S.J."/>
            <person name="Newman J.D."/>
        </authorList>
    </citation>
    <scope>NUCLEOTIDE SEQUENCE [LARGE SCALE GENOMIC DNA]</scope>
    <source>
        <strain evidence="2 4">DSM 2063</strain>
    </source>
</reference>
<sequence>MKSRILTIAALAVIVFSCATKKEATKVVETAEPVKATEVTPALASGQSLYDNNCGKCHKLFKATDFTKEDWKPILVRMQKKAHLDDTQMASISDYITSQL</sequence>
<proteinExistence type="predicted"/>
<dbReference type="GO" id="GO:0020037">
    <property type="term" value="F:heme binding"/>
    <property type="evidence" value="ECO:0007669"/>
    <property type="project" value="InterPro"/>
</dbReference>
<dbReference type="SUPFAM" id="SSF46626">
    <property type="entry name" value="Cytochrome c"/>
    <property type="match status" value="1"/>
</dbReference>
<name>A0A086AHD3_FLAHY</name>
<dbReference type="Proteomes" id="UP000028712">
    <property type="component" value="Unassembled WGS sequence"/>
</dbReference>
<dbReference type="InterPro" id="IPR036909">
    <property type="entry name" value="Cyt_c-like_dom_sf"/>
</dbReference>
<evidence type="ECO:0000313" key="3">
    <source>
        <dbReference type="EMBL" id="OXA97634.1"/>
    </source>
</evidence>
<dbReference type="EMBL" id="JPRM01000016">
    <property type="protein sequence ID" value="KFF16097.1"/>
    <property type="molecule type" value="Genomic_DNA"/>
</dbReference>
<dbReference type="STRING" id="991.IW20_12190"/>
<evidence type="ECO:0000313" key="5">
    <source>
        <dbReference type="Proteomes" id="UP000198424"/>
    </source>
</evidence>
<dbReference type="Proteomes" id="UP000198424">
    <property type="component" value="Unassembled WGS sequence"/>
</dbReference>
<gene>
    <name evidence="3" type="ORF">B0A62_01880</name>
    <name evidence="2" type="ORF">IW20_12190</name>
</gene>
<dbReference type="Gene3D" id="1.10.760.10">
    <property type="entry name" value="Cytochrome c-like domain"/>
    <property type="match status" value="1"/>
</dbReference>
<dbReference type="RefSeq" id="WP_035622388.1">
    <property type="nucleotide sequence ID" value="NZ_JBEWQG010000022.1"/>
</dbReference>
<feature type="chain" id="PRO_5001802668" evidence="1">
    <location>
        <begin position="22"/>
        <end position="100"/>
    </location>
</feature>
<dbReference type="AlphaFoldDB" id="A0A086AHD3"/>
<feature type="signal peptide" evidence="1">
    <location>
        <begin position="1"/>
        <end position="21"/>
    </location>
</feature>